<name>A0ACC2ZR68_9EURO</name>
<accession>A0ACC2ZR68</accession>
<sequence length="932" mass="103830">MDTTQAWDTTTPPLPISDLRRLHLCYQNLTPVASHASGSSDDLDYPRQSDYHTQYYQSHHSCTYPPPHPLYATAEFTGPVPYFKSEYACMPINMADVPHVPPDLAKAEYSDDGSAKREGLVEMDQEEVDAIIRNKRKVRDPKACYACHRRKVKCDRNLPCDSCVKRDHPELCSYERPTKKRRIALSNALAAADGARPEAVTDRTVNSGPNITVPKEQWERLNRELAQLKAQVREEKEGGDGFSVQTSEEPYQSADASGVVSQSEEGDREGVHAPSNQMGTMHLGSRSVLAYMIGSRSKSTQDAARQMLEDNILPNLGLDNETTTYPFVDLWSTDRSIQDVSGLVKALPDDDLCREFWLTYKDIPCTIYPVVPDAEAFDQTLNYLLQNRAEFMRTGVAIDPNRPYGISLPWLALLFAVLASGIQSTGRPAKERELTSQVYICCSYQALRTSNFLTHPSLETIEALLIIGNALSYNMNPGVSYVLLGMTVRSALSMGLHVRSQNFSEHENYLRLRIWWALAWQDSHFSVSYDRPSSSILCMPEVPYTKHSSPGNRSYVESMSNIIKLTQEILRYRALNQQKAMNWAMIAKYKDEVHRIWEDALPRLRHRLQCVSMTDHLERLALKLHCSYLTSEICRPALKEDAYPIPTSNPVGTTKSPIFSPTNTRRKSSLSSAHSPSGGPPQDPAILQSLRAECIMFLEQVVDTYVELREINKFAARSWIGIQRSISAAFLLGVLPETKQESRIISLLTALEKGIEQSAIEDSLCSQGQPDVSTPARPDGQNTSINSGQLKESPLWVRSMTKSLSALSKLNAALASGKLGFNQFSSQQAQHLQQQYQSMNPATAAAMYNTPIVSPGGGSAPGMTNVAMNMPQQFPVMYPPNGRSSLSMSQKTMPAPSAVGPYTPESQSSNSEWNYGNLTERVSEYVQPGLWG</sequence>
<evidence type="ECO:0000313" key="2">
    <source>
        <dbReference type="Proteomes" id="UP001172386"/>
    </source>
</evidence>
<keyword evidence="2" id="KW-1185">Reference proteome</keyword>
<organism evidence="1 2">
    <name type="scientific">Neophaeococcomyces mojaviensis</name>
    <dbReference type="NCBI Taxonomy" id="3383035"/>
    <lineage>
        <taxon>Eukaryota</taxon>
        <taxon>Fungi</taxon>
        <taxon>Dikarya</taxon>
        <taxon>Ascomycota</taxon>
        <taxon>Pezizomycotina</taxon>
        <taxon>Eurotiomycetes</taxon>
        <taxon>Chaetothyriomycetidae</taxon>
        <taxon>Chaetothyriales</taxon>
        <taxon>Chaetothyriales incertae sedis</taxon>
        <taxon>Neophaeococcomyces</taxon>
    </lineage>
</organism>
<comment type="caution">
    <text evidence="1">The sequence shown here is derived from an EMBL/GenBank/DDBJ whole genome shotgun (WGS) entry which is preliminary data.</text>
</comment>
<dbReference type="Proteomes" id="UP001172386">
    <property type="component" value="Unassembled WGS sequence"/>
</dbReference>
<proteinExistence type="predicted"/>
<evidence type="ECO:0000313" key="1">
    <source>
        <dbReference type="EMBL" id="KAJ9650090.1"/>
    </source>
</evidence>
<reference evidence="1" key="1">
    <citation type="submission" date="2022-10" db="EMBL/GenBank/DDBJ databases">
        <title>Culturing micro-colonial fungi from biological soil crusts in the Mojave desert and describing Neophaeococcomyces mojavensis, and introducing the new genera and species Taxawa tesnikishii.</title>
        <authorList>
            <person name="Kurbessoian T."/>
            <person name="Stajich J.E."/>
        </authorList>
    </citation>
    <scope>NUCLEOTIDE SEQUENCE</scope>
    <source>
        <strain evidence="1">JES_112</strain>
    </source>
</reference>
<protein>
    <submittedName>
        <fullName evidence="1">Uncharacterized protein</fullName>
    </submittedName>
</protein>
<dbReference type="EMBL" id="JAPDRQ010000387">
    <property type="protein sequence ID" value="KAJ9650090.1"/>
    <property type="molecule type" value="Genomic_DNA"/>
</dbReference>
<gene>
    <name evidence="1" type="ORF">H2198_010593</name>
</gene>